<dbReference type="Proteomes" id="UP000520011">
    <property type="component" value="Unassembled WGS sequence"/>
</dbReference>
<evidence type="ECO:0000313" key="1">
    <source>
        <dbReference type="EMBL" id="MBB5324174.1"/>
    </source>
</evidence>
<evidence type="ECO:0000313" key="2">
    <source>
        <dbReference type="Proteomes" id="UP000520011"/>
    </source>
</evidence>
<protein>
    <submittedName>
        <fullName evidence="1">Uncharacterized protein</fullName>
    </submittedName>
</protein>
<sequence>MKDWQKQPLKQIVEQLRKHGVDAELVKPRVKWFVHQQALEKPCSSSHSISL</sequence>
<dbReference type="RefSeq" id="WP_183252664.1">
    <property type="nucleotide sequence ID" value="NZ_JACHEP010000004.1"/>
</dbReference>
<keyword evidence="2" id="KW-1185">Reference proteome</keyword>
<name>A0A7W8IR46_9BACL</name>
<accession>A0A7W8IR46</accession>
<dbReference type="EMBL" id="JACHEP010000004">
    <property type="protein sequence ID" value="MBB5324174.1"/>
    <property type="molecule type" value="Genomic_DNA"/>
</dbReference>
<dbReference type="AlphaFoldDB" id="A0A7W8IR46"/>
<organism evidence="1 2">
    <name type="scientific">Anoxybacteroides tepidamans</name>
    <dbReference type="NCBI Taxonomy" id="265948"/>
    <lineage>
        <taxon>Bacteria</taxon>
        <taxon>Bacillati</taxon>
        <taxon>Bacillota</taxon>
        <taxon>Bacilli</taxon>
        <taxon>Bacillales</taxon>
        <taxon>Anoxybacillaceae</taxon>
        <taxon>Anoxybacteroides</taxon>
    </lineage>
</organism>
<reference evidence="1 2" key="1">
    <citation type="submission" date="2020-08" db="EMBL/GenBank/DDBJ databases">
        <title>Genomic Encyclopedia of Type Strains, Phase IV (KMG-IV): sequencing the most valuable type-strain genomes for metagenomic binning, comparative biology and taxonomic classification.</title>
        <authorList>
            <person name="Goeker M."/>
        </authorList>
    </citation>
    <scope>NUCLEOTIDE SEQUENCE [LARGE SCALE GENOMIC DNA]</scope>
    <source>
        <strain evidence="1 2">DSM 16325</strain>
    </source>
</reference>
<comment type="caution">
    <text evidence="1">The sequence shown here is derived from an EMBL/GenBank/DDBJ whole genome shotgun (WGS) entry which is preliminary data.</text>
</comment>
<proteinExistence type="predicted"/>
<gene>
    <name evidence="1" type="ORF">HNQ34_001267</name>
</gene>